<keyword evidence="3" id="KW-1015">Disulfide bond</keyword>
<dbReference type="Proteomes" id="UP000827092">
    <property type="component" value="Unassembled WGS sequence"/>
</dbReference>
<dbReference type="Gene3D" id="3.90.290.10">
    <property type="entry name" value="TGF-beta binding (TB) domain"/>
    <property type="match status" value="1"/>
</dbReference>
<dbReference type="GO" id="GO:0005509">
    <property type="term" value="F:calcium ion binding"/>
    <property type="evidence" value="ECO:0007669"/>
    <property type="project" value="TreeGrafter"/>
</dbReference>
<proteinExistence type="predicted"/>
<keyword evidence="9" id="KW-1185">Reference proteome</keyword>
<evidence type="ECO:0000256" key="1">
    <source>
        <dbReference type="ARBA" id="ARBA00022729"/>
    </source>
</evidence>
<feature type="domain" description="TB" evidence="6">
    <location>
        <begin position="47"/>
        <end position="107"/>
    </location>
</feature>
<evidence type="ECO:0000259" key="6">
    <source>
        <dbReference type="PROSITE" id="PS51364"/>
    </source>
</evidence>
<gene>
    <name evidence="8" type="ORF">JTE90_004741</name>
</gene>
<evidence type="ECO:0000256" key="2">
    <source>
        <dbReference type="ARBA" id="ARBA00022737"/>
    </source>
</evidence>
<name>A0AAV6TX29_9ARAC</name>
<dbReference type="SMART" id="SM00274">
    <property type="entry name" value="FOLN"/>
    <property type="match status" value="3"/>
</dbReference>
<dbReference type="AlphaFoldDB" id="A0AAV6TX29"/>
<dbReference type="InterPro" id="IPR002350">
    <property type="entry name" value="Kazal_dom"/>
</dbReference>
<feature type="domain" description="Kazal-like" evidence="7">
    <location>
        <begin position="282"/>
        <end position="333"/>
    </location>
</feature>
<dbReference type="PROSITE" id="PS51364">
    <property type="entry name" value="TB"/>
    <property type="match status" value="1"/>
</dbReference>
<dbReference type="CDD" id="cd00104">
    <property type="entry name" value="KAZAL_FS"/>
    <property type="match status" value="2"/>
</dbReference>
<dbReference type="InterPro" id="IPR036058">
    <property type="entry name" value="Kazal_dom_sf"/>
</dbReference>
<dbReference type="Gene3D" id="3.30.60.30">
    <property type="match status" value="3"/>
</dbReference>
<evidence type="ECO:0000259" key="7">
    <source>
        <dbReference type="PROSITE" id="PS51465"/>
    </source>
</evidence>
<reference evidence="8 9" key="1">
    <citation type="journal article" date="2022" name="Nat. Ecol. Evol.">
        <title>A masculinizing supergene underlies an exaggerated male reproductive morph in a spider.</title>
        <authorList>
            <person name="Hendrickx F."/>
            <person name="De Corte Z."/>
            <person name="Sonet G."/>
            <person name="Van Belleghem S.M."/>
            <person name="Kostlbacher S."/>
            <person name="Vangestel C."/>
        </authorList>
    </citation>
    <scope>NUCLEOTIDE SEQUENCE [LARGE SCALE GENOMIC DNA]</scope>
    <source>
        <strain evidence="8">W744_W776</strain>
    </source>
</reference>
<feature type="domain" description="Kazal-like" evidence="7">
    <location>
        <begin position="132"/>
        <end position="182"/>
    </location>
</feature>
<dbReference type="Pfam" id="PF07648">
    <property type="entry name" value="Kazal_2"/>
    <property type="match status" value="3"/>
</dbReference>
<keyword evidence="4" id="KW-0325">Glycoprotein</keyword>
<comment type="caution">
    <text evidence="8">The sequence shown here is derived from an EMBL/GenBank/DDBJ whole genome shotgun (WGS) entry which is preliminary data.</text>
</comment>
<keyword evidence="1" id="KW-0732">Signal</keyword>
<dbReference type="EMBL" id="JAFNEN010000911">
    <property type="protein sequence ID" value="KAG8176203.1"/>
    <property type="molecule type" value="Genomic_DNA"/>
</dbReference>
<dbReference type="PROSITE" id="PS51465">
    <property type="entry name" value="KAZAL_2"/>
    <property type="match status" value="3"/>
</dbReference>
<dbReference type="PANTHER" id="PTHR13866:SF29">
    <property type="entry name" value="FOLLISTATIN"/>
    <property type="match status" value="1"/>
</dbReference>
<dbReference type="GO" id="GO:0050840">
    <property type="term" value="F:extracellular matrix binding"/>
    <property type="evidence" value="ECO:0007669"/>
    <property type="project" value="TreeGrafter"/>
</dbReference>
<protein>
    <recommendedName>
        <fullName evidence="10">Follistatin</fullName>
    </recommendedName>
</protein>
<dbReference type="InterPro" id="IPR003645">
    <property type="entry name" value="Fol_N"/>
</dbReference>
<evidence type="ECO:0000256" key="4">
    <source>
        <dbReference type="ARBA" id="ARBA00023180"/>
    </source>
</evidence>
<dbReference type="InterPro" id="IPR017878">
    <property type="entry name" value="TB_dom"/>
</dbReference>
<evidence type="ECO:0000313" key="9">
    <source>
        <dbReference type="Proteomes" id="UP000827092"/>
    </source>
</evidence>
<evidence type="ECO:0008006" key="10">
    <source>
        <dbReference type="Google" id="ProtNLM"/>
    </source>
</evidence>
<feature type="region of interest" description="Disordered" evidence="5">
    <location>
        <begin position="28"/>
        <end position="48"/>
    </location>
</feature>
<keyword evidence="2" id="KW-0677">Repeat</keyword>
<sequence length="353" mass="38994">MEDDLDQEKNQRTSRSLAEEIAFLSSFSSSAPRGSENPIPKGRNVSGQCWSSMSRPDRCTESLRTNVTRDQCCSDGSATTAWSPKDLTSGDLFFWISLGGGVACKPCKVSCEGVRCSRGMKCILRKQRPVCVCSPSCTRKKRQMGQVCGSDGNTYKHMCRLIKKQCRKSKQLSIEYFGKCQKSCDTVQCGGRKTCLLDQVLRPHCVRCQAECPRASEYTCGADNVTYNSACHMRQAACVKGRAVPLAYRGKCRAAASCDNIRCRKGVQGCLLDTRGGPPRCATCPRHCPQRPGKWETLCATNSFTYSSWCHMVQDACKHGVLLEVKHAGPCEETSSQQTNMIPLNVFDPQDQL</sequence>
<dbReference type="InterPro" id="IPR036773">
    <property type="entry name" value="TB_dom_sf"/>
</dbReference>
<dbReference type="SUPFAM" id="SSF100895">
    <property type="entry name" value="Kazal-type serine protease inhibitors"/>
    <property type="match status" value="3"/>
</dbReference>
<accession>A0AAV6TX29</accession>
<evidence type="ECO:0000313" key="8">
    <source>
        <dbReference type="EMBL" id="KAG8176203.1"/>
    </source>
</evidence>
<dbReference type="SUPFAM" id="SSF57581">
    <property type="entry name" value="TB module/8-cys domain"/>
    <property type="match status" value="1"/>
</dbReference>
<dbReference type="Pfam" id="PF21333">
    <property type="entry name" value="FST_N"/>
    <property type="match status" value="1"/>
</dbReference>
<dbReference type="GO" id="GO:0005615">
    <property type="term" value="C:extracellular space"/>
    <property type="evidence" value="ECO:0007669"/>
    <property type="project" value="TreeGrafter"/>
</dbReference>
<evidence type="ECO:0000256" key="5">
    <source>
        <dbReference type="SAM" id="MobiDB-lite"/>
    </source>
</evidence>
<feature type="domain" description="Kazal-like" evidence="7">
    <location>
        <begin position="206"/>
        <end position="254"/>
    </location>
</feature>
<dbReference type="GO" id="GO:0005518">
    <property type="term" value="F:collagen binding"/>
    <property type="evidence" value="ECO:0007669"/>
    <property type="project" value="TreeGrafter"/>
</dbReference>
<organism evidence="8 9">
    <name type="scientific">Oedothorax gibbosus</name>
    <dbReference type="NCBI Taxonomy" id="931172"/>
    <lineage>
        <taxon>Eukaryota</taxon>
        <taxon>Metazoa</taxon>
        <taxon>Ecdysozoa</taxon>
        <taxon>Arthropoda</taxon>
        <taxon>Chelicerata</taxon>
        <taxon>Arachnida</taxon>
        <taxon>Araneae</taxon>
        <taxon>Araneomorphae</taxon>
        <taxon>Entelegynae</taxon>
        <taxon>Araneoidea</taxon>
        <taxon>Linyphiidae</taxon>
        <taxon>Erigoninae</taxon>
        <taxon>Oedothorax</taxon>
    </lineage>
</organism>
<dbReference type="SMART" id="SM00280">
    <property type="entry name" value="KAZAL"/>
    <property type="match status" value="3"/>
</dbReference>
<dbReference type="PANTHER" id="PTHR13866">
    <property type="entry name" value="SPARC OSTEONECTIN"/>
    <property type="match status" value="1"/>
</dbReference>
<evidence type="ECO:0000256" key="3">
    <source>
        <dbReference type="ARBA" id="ARBA00023157"/>
    </source>
</evidence>